<feature type="non-terminal residue" evidence="2">
    <location>
        <position position="1"/>
    </location>
</feature>
<dbReference type="GO" id="GO:0009306">
    <property type="term" value="P:protein secretion"/>
    <property type="evidence" value="ECO:0007669"/>
    <property type="project" value="InterPro"/>
</dbReference>
<dbReference type="PANTHER" id="PTHR30604">
    <property type="entry name" value="PROTEIN TRANSPORT PROTEIN HOFQ"/>
    <property type="match status" value="1"/>
</dbReference>
<dbReference type="PRINTS" id="PR00811">
    <property type="entry name" value="BCTERIALGSPD"/>
</dbReference>
<dbReference type="Pfam" id="PF00263">
    <property type="entry name" value="Secretin"/>
    <property type="match status" value="1"/>
</dbReference>
<protein>
    <submittedName>
        <fullName evidence="2">Type II and III secretion system domain protein</fullName>
    </submittedName>
</protein>
<dbReference type="InterPro" id="IPR051808">
    <property type="entry name" value="Type_IV_pilus_biogenesis"/>
</dbReference>
<accession>A0A1B6NR53</accession>
<dbReference type="EMBL" id="AYSL01001784">
    <property type="protein sequence ID" value="KTF05442.1"/>
    <property type="molecule type" value="Genomic_DNA"/>
</dbReference>
<dbReference type="InterPro" id="IPR004846">
    <property type="entry name" value="T2SS/T3SS_dom"/>
</dbReference>
<sequence>TNNNVDKVPFLGDLPYIGRAFRKDVRNNNKEELLIFVTPKLINDGTSRLN</sequence>
<evidence type="ECO:0000259" key="1">
    <source>
        <dbReference type="Pfam" id="PF00263"/>
    </source>
</evidence>
<dbReference type="PANTHER" id="PTHR30604:SF1">
    <property type="entry name" value="DNA UTILIZATION PROTEIN HOFQ"/>
    <property type="match status" value="1"/>
</dbReference>
<organism evidence="2">
    <name type="scientific">marine sediment metagenome</name>
    <dbReference type="NCBI Taxonomy" id="412755"/>
    <lineage>
        <taxon>unclassified sequences</taxon>
        <taxon>metagenomes</taxon>
        <taxon>ecological metagenomes</taxon>
    </lineage>
</organism>
<feature type="domain" description="Type II/III secretion system secretin-like" evidence="1">
    <location>
        <begin position="2"/>
        <end position="42"/>
    </location>
</feature>
<comment type="caution">
    <text evidence="2">The sequence shown here is derived from an EMBL/GenBank/DDBJ whole genome shotgun (WGS) entry which is preliminary data.</text>
</comment>
<evidence type="ECO:0000313" key="2">
    <source>
        <dbReference type="EMBL" id="KTF05442.1"/>
    </source>
</evidence>
<name>A0A1B6NR53_9ZZZZ</name>
<proteinExistence type="predicted"/>
<reference evidence="2" key="1">
    <citation type="submission" date="2013-11" db="EMBL/GenBank/DDBJ databases">
        <title>Microbial diversity, functional groups and degradation webs in Northern and Southern Mediterranean and Red Sea marine crude oil polluted sites.</title>
        <authorList>
            <person name="Daffonchio D."/>
            <person name="Mapelli F."/>
            <person name="Ferrer M."/>
            <person name="Richter M."/>
            <person name="Cherif A."/>
            <person name="Malkawi H.I."/>
            <person name="Yakimov M.M."/>
            <person name="Abdel-Fattah Y.R."/>
            <person name="Blaghen M."/>
            <person name="Golyshin P.N."/>
            <person name="Kalogerakis N."/>
            <person name="Boon N."/>
            <person name="Magagnini M."/>
            <person name="Fava F."/>
        </authorList>
    </citation>
    <scope>NUCLEOTIDE SEQUENCE</scope>
</reference>
<dbReference type="AlphaFoldDB" id="A0A1B6NR53"/>
<gene>
    <name evidence="2" type="ORF">MGSAQ_003062</name>
</gene>
<dbReference type="InterPro" id="IPR001775">
    <property type="entry name" value="GspD/PilQ"/>
</dbReference>